<organism evidence="1 2">
    <name type="scientific">Mucilaginibacter yixingensis</name>
    <dbReference type="NCBI Taxonomy" id="1295612"/>
    <lineage>
        <taxon>Bacteria</taxon>
        <taxon>Pseudomonadati</taxon>
        <taxon>Bacteroidota</taxon>
        <taxon>Sphingobacteriia</taxon>
        <taxon>Sphingobacteriales</taxon>
        <taxon>Sphingobacteriaceae</taxon>
        <taxon>Mucilaginibacter</taxon>
    </lineage>
</organism>
<comment type="caution">
    <text evidence="1">The sequence shown here is derived from an EMBL/GenBank/DDBJ whole genome shotgun (WGS) entry which is preliminary data.</text>
</comment>
<evidence type="ECO:0000313" key="1">
    <source>
        <dbReference type="EMBL" id="PTQ99695.1"/>
    </source>
</evidence>
<sequence length="50" mass="5561">MKAAWNNHLIAKSDNISYIKTAFNADSRHAKSAARPIKHQPFLKGTQVIA</sequence>
<dbReference type="AlphaFoldDB" id="A0A2T5JDF2"/>
<accession>A0A2T5JDF2</accession>
<protein>
    <submittedName>
        <fullName evidence="1">Uncharacterized protein</fullName>
    </submittedName>
</protein>
<keyword evidence="2" id="KW-1185">Reference proteome</keyword>
<evidence type="ECO:0000313" key="2">
    <source>
        <dbReference type="Proteomes" id="UP000244168"/>
    </source>
</evidence>
<gene>
    <name evidence="1" type="ORF">C8P68_102524</name>
</gene>
<dbReference type="Proteomes" id="UP000244168">
    <property type="component" value="Unassembled WGS sequence"/>
</dbReference>
<dbReference type="EMBL" id="QAOQ01000002">
    <property type="protein sequence ID" value="PTQ99695.1"/>
    <property type="molecule type" value="Genomic_DNA"/>
</dbReference>
<proteinExistence type="predicted"/>
<name>A0A2T5JDF2_9SPHI</name>
<reference evidence="1 2" key="1">
    <citation type="submission" date="2018-04" db="EMBL/GenBank/DDBJ databases">
        <title>Genomic Encyclopedia of Archaeal and Bacterial Type Strains, Phase II (KMG-II): from individual species to whole genera.</title>
        <authorList>
            <person name="Goeker M."/>
        </authorList>
    </citation>
    <scope>NUCLEOTIDE SEQUENCE [LARGE SCALE GENOMIC DNA]</scope>
    <source>
        <strain evidence="1 2">DSM 26809</strain>
    </source>
</reference>